<proteinExistence type="predicted"/>
<dbReference type="Proteomes" id="UP001404956">
    <property type="component" value="Unassembled WGS sequence"/>
</dbReference>
<sequence>MKRRKKYAKVRCKATGQWVLLHRKLMAEQLGRPLLPGEIVHHLDGDSTNNDPSNLMILPDQRHHAHIEYHQRCAKRGMASLFPELFGGVREVTSGREERRGTLFEHVLLQ</sequence>
<name>A0ABP9XFH1_9DEIO</name>
<dbReference type="EMBL" id="BAABRV010000006">
    <property type="protein sequence ID" value="GAA5534108.1"/>
    <property type="molecule type" value="Genomic_DNA"/>
</dbReference>
<dbReference type="InterPro" id="IPR044925">
    <property type="entry name" value="His-Me_finger_sf"/>
</dbReference>
<evidence type="ECO:0000313" key="2">
    <source>
        <dbReference type="EMBL" id="GAA5534108.1"/>
    </source>
</evidence>
<accession>A0ABP9XFH1</accession>
<reference evidence="2 3" key="1">
    <citation type="submission" date="2024-02" db="EMBL/GenBank/DDBJ databases">
        <title>Deinococcus aluminii NBRC 112889.</title>
        <authorList>
            <person name="Ichikawa N."/>
            <person name="Katano-Makiyama Y."/>
            <person name="Hidaka K."/>
        </authorList>
    </citation>
    <scope>NUCLEOTIDE SEQUENCE [LARGE SCALE GENOMIC DNA]</scope>
    <source>
        <strain evidence="2 3">NBRC 112889</strain>
    </source>
</reference>
<evidence type="ECO:0000259" key="1">
    <source>
        <dbReference type="Pfam" id="PF13392"/>
    </source>
</evidence>
<dbReference type="Gene3D" id="3.90.75.20">
    <property type="match status" value="1"/>
</dbReference>
<dbReference type="InterPro" id="IPR003615">
    <property type="entry name" value="HNH_nuc"/>
</dbReference>
<protein>
    <recommendedName>
        <fullName evidence="1">HNH nuclease domain-containing protein</fullName>
    </recommendedName>
</protein>
<evidence type="ECO:0000313" key="3">
    <source>
        <dbReference type="Proteomes" id="UP001404956"/>
    </source>
</evidence>
<dbReference type="SUPFAM" id="SSF54060">
    <property type="entry name" value="His-Me finger endonucleases"/>
    <property type="match status" value="1"/>
</dbReference>
<comment type="caution">
    <text evidence="2">The sequence shown here is derived from an EMBL/GenBank/DDBJ whole genome shotgun (WGS) entry which is preliminary data.</text>
</comment>
<keyword evidence="3" id="KW-1185">Reference proteome</keyword>
<feature type="domain" description="HNH nuclease" evidence="1">
    <location>
        <begin position="20"/>
        <end position="64"/>
    </location>
</feature>
<gene>
    <name evidence="2" type="ORF">Dalu01_02516</name>
</gene>
<dbReference type="Pfam" id="PF13392">
    <property type="entry name" value="HNH_3"/>
    <property type="match status" value="1"/>
</dbReference>
<organism evidence="2 3">
    <name type="scientific">Deinococcus aluminii</name>
    <dbReference type="NCBI Taxonomy" id="1656885"/>
    <lineage>
        <taxon>Bacteria</taxon>
        <taxon>Thermotogati</taxon>
        <taxon>Deinococcota</taxon>
        <taxon>Deinococci</taxon>
        <taxon>Deinococcales</taxon>
        <taxon>Deinococcaceae</taxon>
        <taxon>Deinococcus</taxon>
    </lineage>
</organism>